<evidence type="ECO:0000259" key="6">
    <source>
        <dbReference type="Pfam" id="PF00593"/>
    </source>
</evidence>
<dbReference type="Pfam" id="PF00593">
    <property type="entry name" value="TonB_dep_Rec_b-barrel"/>
    <property type="match status" value="1"/>
</dbReference>
<protein>
    <submittedName>
        <fullName evidence="8">TonB-dependent receptor</fullName>
    </submittedName>
</protein>
<keyword evidence="3" id="KW-0998">Cell outer membrane</keyword>
<evidence type="ECO:0000256" key="1">
    <source>
        <dbReference type="ARBA" id="ARBA00004442"/>
    </source>
</evidence>
<evidence type="ECO:0000256" key="5">
    <source>
        <dbReference type="SAM" id="SignalP"/>
    </source>
</evidence>
<organism evidence="8 9">
    <name type="scientific">Bowmanella denitrificans</name>
    <dbReference type="NCBI Taxonomy" id="366582"/>
    <lineage>
        <taxon>Bacteria</taxon>
        <taxon>Pseudomonadati</taxon>
        <taxon>Pseudomonadota</taxon>
        <taxon>Gammaproteobacteria</taxon>
        <taxon>Alteromonadales</taxon>
        <taxon>Alteromonadaceae</taxon>
        <taxon>Bowmanella</taxon>
    </lineage>
</organism>
<keyword evidence="5" id="KW-0732">Signal</keyword>
<dbReference type="NCBIfam" id="TIGR01782">
    <property type="entry name" value="TonB-Xanth-Caul"/>
    <property type="match status" value="1"/>
</dbReference>
<dbReference type="Gene3D" id="2.40.170.20">
    <property type="entry name" value="TonB-dependent receptor, beta-barrel domain"/>
    <property type="match status" value="1"/>
</dbReference>
<evidence type="ECO:0000256" key="3">
    <source>
        <dbReference type="ARBA" id="ARBA00023237"/>
    </source>
</evidence>
<dbReference type="SUPFAM" id="SSF56935">
    <property type="entry name" value="Porins"/>
    <property type="match status" value="1"/>
</dbReference>
<dbReference type="Proteomes" id="UP001501757">
    <property type="component" value="Unassembled WGS sequence"/>
</dbReference>
<keyword evidence="9" id="KW-1185">Reference proteome</keyword>
<dbReference type="InterPro" id="IPR000531">
    <property type="entry name" value="Beta-barrel_TonB"/>
</dbReference>
<accession>A0ABN0XML0</accession>
<evidence type="ECO:0000256" key="4">
    <source>
        <dbReference type="RuleBase" id="RU003357"/>
    </source>
</evidence>
<evidence type="ECO:0000313" key="8">
    <source>
        <dbReference type="EMBL" id="GAA0368157.1"/>
    </source>
</evidence>
<dbReference type="Pfam" id="PF07715">
    <property type="entry name" value="Plug"/>
    <property type="match status" value="1"/>
</dbReference>
<keyword evidence="2 4" id="KW-0472">Membrane</keyword>
<dbReference type="EMBL" id="BAAAEI010000023">
    <property type="protein sequence ID" value="GAA0368157.1"/>
    <property type="molecule type" value="Genomic_DNA"/>
</dbReference>
<reference evidence="8 9" key="1">
    <citation type="journal article" date="2019" name="Int. J. Syst. Evol. Microbiol.">
        <title>The Global Catalogue of Microorganisms (GCM) 10K type strain sequencing project: providing services to taxonomists for standard genome sequencing and annotation.</title>
        <authorList>
            <consortium name="The Broad Institute Genomics Platform"/>
            <consortium name="The Broad Institute Genome Sequencing Center for Infectious Disease"/>
            <person name="Wu L."/>
            <person name="Ma J."/>
        </authorList>
    </citation>
    <scope>NUCLEOTIDE SEQUENCE [LARGE SCALE GENOMIC DNA]</scope>
    <source>
        <strain evidence="8 9">JCM 13378</strain>
    </source>
</reference>
<comment type="similarity">
    <text evidence="4">Belongs to the TonB-dependent receptor family.</text>
</comment>
<dbReference type="Gene3D" id="2.170.130.10">
    <property type="entry name" value="TonB-dependent receptor, plug domain"/>
    <property type="match status" value="1"/>
</dbReference>
<dbReference type="InterPro" id="IPR036942">
    <property type="entry name" value="Beta-barrel_TonB_sf"/>
</dbReference>
<dbReference type="RefSeq" id="WP_343846757.1">
    <property type="nucleotide sequence ID" value="NZ_BAAAEI010000023.1"/>
</dbReference>
<keyword evidence="8" id="KW-0675">Receptor</keyword>
<gene>
    <name evidence="8" type="ORF">GCM10009092_35530</name>
</gene>
<dbReference type="PANTHER" id="PTHR40980">
    <property type="entry name" value="PLUG DOMAIN-CONTAINING PROTEIN"/>
    <property type="match status" value="1"/>
</dbReference>
<dbReference type="InterPro" id="IPR037066">
    <property type="entry name" value="Plug_dom_sf"/>
</dbReference>
<feature type="domain" description="TonB-dependent receptor plug" evidence="7">
    <location>
        <begin position="53"/>
        <end position="143"/>
    </location>
</feature>
<feature type="domain" description="TonB-dependent receptor-like beta-barrel" evidence="6">
    <location>
        <begin position="388"/>
        <end position="796"/>
    </location>
</feature>
<evidence type="ECO:0000259" key="7">
    <source>
        <dbReference type="Pfam" id="PF07715"/>
    </source>
</evidence>
<name>A0ABN0XML0_9ALTE</name>
<proteinExistence type="inferred from homology"/>
<feature type="chain" id="PRO_5045195363" evidence="5">
    <location>
        <begin position="25"/>
        <end position="829"/>
    </location>
</feature>
<dbReference type="PANTHER" id="PTHR40980:SF3">
    <property type="entry name" value="TONB-DEPENDENT RECEPTOR-LIKE BETA-BARREL DOMAIN-CONTAINING PROTEIN"/>
    <property type="match status" value="1"/>
</dbReference>
<dbReference type="InterPro" id="IPR012910">
    <property type="entry name" value="Plug_dom"/>
</dbReference>
<feature type="signal peptide" evidence="5">
    <location>
        <begin position="1"/>
        <end position="24"/>
    </location>
</feature>
<comment type="subcellular location">
    <subcellularLocation>
        <location evidence="1 4">Cell outer membrane</location>
    </subcellularLocation>
</comment>
<sequence length="829" mass="91398">MVNTQPKRLALFVSLSLLSHTLLAQNEQQTMEEVIALASPIRDSQKAAIEAKQHASNFVDVVSADTIGRFPDQNLADSLGRIPGLAIERDQGQARYINFRGAPFRYTTLAIDGIAIPGAENGRIPRFDSFPAVITRKIEANKAVLASMPAESVAGFINIETFNPFETKGFTLATDVGYGQQSLGGGTIDKVSLRTSWSNQNVGLSLFGSQNSREQITDNREFDLEQQDGKLVVNKVDMRSYQVKREDSAYGGRLEYRPQDSLDRFFFSSLYSEFQDHEQRNQYVLDFKAGAEAMGSSVAPGTKGQGLVIINRLLEDGLYENSTWANTLGADIQLGTWLVEGRINKTNTQSEFFLPIPYSAGGNSLASYDLTNIHDPLIELKTDSGSINDISNYALDLFILYGSSLDIDAWKYKLDAKTDVRVAGLSAQLQLGAMYDTRSAQGHGTDVSQQYHLWGVNPADFLTDDAWDTDFTNSIHATNYNNQALRQALEKASGGLRFTPTEANSINIDEDISVAYAMLSTDFAWGSLVTGLRLESTDYASTGPEGQHSDRFTDILPSVHLNVDVAEDVKFRASLSSAISRPTYNEWRASANIDTTEKQISGGNPALQAENAYGGDLSLEWYVGDASLLAIGAFYRHIDKVIYADSTKVDAGLYVPAFAGEQWDYSGFVNGQDGHFQGLELNLIAQASDFIGQHLDGVGFSANLTILDSEFTTLSGSRFSLPGTSDLIYNASVFYENDSLSVRLNYQFRDDWLSTTENDAMGEYWNAQKRLDLSLSYTLPNLGGMDISLYANANNLTDEIDIRYLGSEATPNQIERYGRRYMAGVRVNF</sequence>
<evidence type="ECO:0000256" key="2">
    <source>
        <dbReference type="ARBA" id="ARBA00023136"/>
    </source>
</evidence>
<evidence type="ECO:0000313" key="9">
    <source>
        <dbReference type="Proteomes" id="UP001501757"/>
    </source>
</evidence>
<comment type="caution">
    <text evidence="8">The sequence shown here is derived from an EMBL/GenBank/DDBJ whole genome shotgun (WGS) entry which is preliminary data.</text>
</comment>
<dbReference type="InterPro" id="IPR010104">
    <property type="entry name" value="TonB_rcpt_bac"/>
</dbReference>
<keyword evidence="4" id="KW-0798">TonB box</keyword>